<sequence length="43" mass="4877">RLEIVTGTAPKALNIRPMVLEFFRKRECVVSEKGATVIVDIFE</sequence>
<dbReference type="EMBL" id="LGUB01000941">
    <property type="protein sequence ID" value="KRH92417.1"/>
    <property type="molecule type" value="Genomic_DNA"/>
</dbReference>
<keyword evidence="2" id="KW-1185">Reference proteome</keyword>
<accession>A0A0R0M0A6</accession>
<organism evidence="1 2">
    <name type="scientific">Pseudoloma neurophilia</name>
    <dbReference type="NCBI Taxonomy" id="146866"/>
    <lineage>
        <taxon>Eukaryota</taxon>
        <taxon>Fungi</taxon>
        <taxon>Fungi incertae sedis</taxon>
        <taxon>Microsporidia</taxon>
        <taxon>Pseudoloma</taxon>
    </lineage>
</organism>
<evidence type="ECO:0000313" key="1">
    <source>
        <dbReference type="EMBL" id="KRH92417.1"/>
    </source>
</evidence>
<gene>
    <name evidence="1" type="ORF">M153_62520001235</name>
</gene>
<feature type="non-terminal residue" evidence="1">
    <location>
        <position position="1"/>
    </location>
</feature>
<protein>
    <submittedName>
        <fullName evidence="1">Uncharacterized protein</fullName>
    </submittedName>
</protein>
<name>A0A0R0M0A6_9MICR</name>
<dbReference type="VEuPathDB" id="MicrosporidiaDB:M153_62520001235"/>
<reference evidence="1 2" key="1">
    <citation type="submission" date="2015-07" db="EMBL/GenBank/DDBJ databases">
        <title>The genome of Pseudoloma neurophilia, a relevant intracellular parasite of the zebrafish.</title>
        <authorList>
            <person name="Ndikumana S."/>
            <person name="Pelin A."/>
            <person name="Sanders J."/>
            <person name="Corradi N."/>
        </authorList>
    </citation>
    <scope>NUCLEOTIDE SEQUENCE [LARGE SCALE GENOMIC DNA]</scope>
    <source>
        <strain evidence="1 2">MK1</strain>
    </source>
</reference>
<dbReference type="Proteomes" id="UP000051530">
    <property type="component" value="Unassembled WGS sequence"/>
</dbReference>
<proteinExistence type="predicted"/>
<evidence type="ECO:0000313" key="2">
    <source>
        <dbReference type="Proteomes" id="UP000051530"/>
    </source>
</evidence>
<dbReference type="AlphaFoldDB" id="A0A0R0M0A6"/>
<comment type="caution">
    <text evidence="1">The sequence shown here is derived from an EMBL/GenBank/DDBJ whole genome shotgun (WGS) entry which is preliminary data.</text>
</comment>